<dbReference type="Proteomes" id="UP000019131">
    <property type="component" value="Unassembled WGS sequence"/>
</dbReference>
<proteinExistence type="predicted"/>
<protein>
    <submittedName>
        <fullName evidence="1">Outer membrane protein</fullName>
    </submittedName>
</protein>
<keyword evidence="2" id="KW-1185">Reference proteome</keyword>
<reference evidence="1 2" key="1">
    <citation type="journal article" date="2014" name="Genome Announc.">
        <title>Draft Genome Sequence of Bacteroides reticulotermitis Strain JCM 10512T, Isolated from the Gut of a Termite.</title>
        <authorList>
            <person name="Yuki M."/>
            <person name="Oshima K."/>
            <person name="Suda W."/>
            <person name="Sakamoto M."/>
            <person name="Iida T."/>
            <person name="Hattori M."/>
            <person name="Ohkuma M."/>
        </authorList>
    </citation>
    <scope>NUCLEOTIDE SEQUENCE [LARGE SCALE GENOMIC DNA]</scope>
    <source>
        <strain evidence="1 2">JCM 10512</strain>
    </source>
</reference>
<evidence type="ECO:0000313" key="2">
    <source>
        <dbReference type="Proteomes" id="UP000019131"/>
    </source>
</evidence>
<evidence type="ECO:0000313" key="1">
    <source>
        <dbReference type="EMBL" id="GAE83921.1"/>
    </source>
</evidence>
<sequence length="92" mass="10485">MYEASALFNGSDFGKTSDFPKELIGYIEYDKERWKVAVDAALDVIKMNTFAIYSCHICNDPTDKKGTPEPDGDSMLYFIITIFIKFPTEEPE</sequence>
<dbReference type="STRING" id="1445607.JCM10512_2227"/>
<accession>W4USM4</accession>
<organism evidence="1 2">
    <name type="scientific">Bacteroides reticulotermitis JCM 10512</name>
    <dbReference type="NCBI Taxonomy" id="1445607"/>
    <lineage>
        <taxon>Bacteria</taxon>
        <taxon>Pseudomonadati</taxon>
        <taxon>Bacteroidota</taxon>
        <taxon>Bacteroidia</taxon>
        <taxon>Bacteroidales</taxon>
        <taxon>Bacteroidaceae</taxon>
        <taxon>Bacteroides</taxon>
    </lineage>
</organism>
<dbReference type="EMBL" id="BAIV01000012">
    <property type="protein sequence ID" value="GAE83921.1"/>
    <property type="molecule type" value="Genomic_DNA"/>
</dbReference>
<gene>
    <name evidence="1" type="ORF">JCM10512_2227</name>
</gene>
<dbReference type="AlphaFoldDB" id="W4USM4"/>
<comment type="caution">
    <text evidence="1">The sequence shown here is derived from an EMBL/GenBank/DDBJ whole genome shotgun (WGS) entry which is preliminary data.</text>
</comment>
<name>W4USM4_9BACE</name>
<dbReference type="RefSeq" id="WP_148298333.1">
    <property type="nucleotide sequence ID" value="NZ_BAIV01000012.1"/>
</dbReference>